<gene>
    <name evidence="1" type="ORF">QOZ84_16020</name>
</gene>
<accession>A0ABT7EDP1</accession>
<evidence type="ECO:0008006" key="3">
    <source>
        <dbReference type="Google" id="ProtNLM"/>
    </source>
</evidence>
<reference evidence="1 2" key="1">
    <citation type="submission" date="2023-05" db="EMBL/GenBank/DDBJ databases">
        <title>Rombocin, a short stable natural nisin variant, displays selective antimicrobial activity against Listeria monocytogenes and employs dual mode of action to kill target bacterial strains.</title>
        <authorList>
            <person name="Wambui J."/>
            <person name="Stephan R."/>
            <person name="Kuipers O.P."/>
        </authorList>
    </citation>
    <scope>NUCLEOTIDE SEQUENCE [LARGE SCALE GENOMIC DNA]</scope>
    <source>
        <strain evidence="1 2">RC002</strain>
    </source>
</reference>
<dbReference type="RefSeq" id="WP_284133904.1">
    <property type="nucleotide sequence ID" value="NZ_JASKYM010000016.1"/>
</dbReference>
<proteinExistence type="predicted"/>
<dbReference type="EMBL" id="JASKYM010000016">
    <property type="protein sequence ID" value="MDK2565040.1"/>
    <property type="molecule type" value="Genomic_DNA"/>
</dbReference>
<evidence type="ECO:0000313" key="2">
    <source>
        <dbReference type="Proteomes" id="UP001301012"/>
    </source>
</evidence>
<dbReference type="Proteomes" id="UP001301012">
    <property type="component" value="Unassembled WGS sequence"/>
</dbReference>
<evidence type="ECO:0000313" key="1">
    <source>
        <dbReference type="EMBL" id="MDK2565040.1"/>
    </source>
</evidence>
<name>A0ABT7EDP1_9FIRM</name>
<sequence length="121" mass="13896">MAIGSFKGLYTFLDIEAIYGIDASCLRKKVARGKFVIDEDIKKIGTTWIITEQAMIKNFGILKFEEYKNKKLKEKSQINKINSKKFKNNKKADSMNEKEEKVNDSWSTGVVKGLELKSFSF</sequence>
<organism evidence="1 2">
    <name type="scientific">Romboutsia sedimentorum</name>
    <dbReference type="NCBI Taxonomy" id="1368474"/>
    <lineage>
        <taxon>Bacteria</taxon>
        <taxon>Bacillati</taxon>
        <taxon>Bacillota</taxon>
        <taxon>Clostridia</taxon>
        <taxon>Peptostreptococcales</taxon>
        <taxon>Peptostreptococcaceae</taxon>
        <taxon>Romboutsia</taxon>
    </lineage>
</organism>
<keyword evidence="2" id="KW-1185">Reference proteome</keyword>
<protein>
    <recommendedName>
        <fullName evidence="3">DNA-binding protein</fullName>
    </recommendedName>
</protein>
<comment type="caution">
    <text evidence="1">The sequence shown here is derived from an EMBL/GenBank/DDBJ whole genome shotgun (WGS) entry which is preliminary data.</text>
</comment>